<sequence>MEYVRQSCVKRQPFQRSNSLRTSNVNNQRTEEIGGSSISVTPILPITSVELSSANAISDDERPKSAQENSSHKSNAFPETPPSPSIDDRSIGRPSGWSSTQFMSREGFASPDLMDVEVDDISNDSYLIDKETKSLSNRVSQYSVNVCAESNTQNVDNLIDFDEPVRDNVT</sequence>
<feature type="compositionally biased region" description="Polar residues" evidence="1">
    <location>
        <begin position="14"/>
        <end position="28"/>
    </location>
</feature>
<evidence type="ECO:0000313" key="2">
    <source>
        <dbReference type="EMBL" id="CAD7650678.1"/>
    </source>
</evidence>
<evidence type="ECO:0000256" key="1">
    <source>
        <dbReference type="SAM" id="MobiDB-lite"/>
    </source>
</evidence>
<reference evidence="2" key="1">
    <citation type="submission" date="2020-11" db="EMBL/GenBank/DDBJ databases">
        <authorList>
            <person name="Tran Van P."/>
        </authorList>
    </citation>
    <scope>NUCLEOTIDE SEQUENCE</scope>
</reference>
<dbReference type="AlphaFoldDB" id="A0A7R9LZ97"/>
<feature type="region of interest" description="Disordered" evidence="1">
    <location>
        <begin position="1"/>
        <end position="36"/>
    </location>
</feature>
<feature type="non-terminal residue" evidence="2">
    <location>
        <position position="1"/>
    </location>
</feature>
<organism evidence="2">
    <name type="scientific">Medioppia subpectinata</name>
    <dbReference type="NCBI Taxonomy" id="1979941"/>
    <lineage>
        <taxon>Eukaryota</taxon>
        <taxon>Metazoa</taxon>
        <taxon>Ecdysozoa</taxon>
        <taxon>Arthropoda</taxon>
        <taxon>Chelicerata</taxon>
        <taxon>Arachnida</taxon>
        <taxon>Acari</taxon>
        <taxon>Acariformes</taxon>
        <taxon>Sarcoptiformes</taxon>
        <taxon>Oribatida</taxon>
        <taxon>Brachypylina</taxon>
        <taxon>Oppioidea</taxon>
        <taxon>Oppiidae</taxon>
        <taxon>Medioppia</taxon>
    </lineage>
</organism>
<proteinExistence type="predicted"/>
<dbReference type="EMBL" id="CAJPIZ010053275">
    <property type="protein sequence ID" value="CAG2123029.1"/>
    <property type="molecule type" value="Genomic_DNA"/>
</dbReference>
<name>A0A7R9LZ97_9ACAR</name>
<dbReference type="Proteomes" id="UP000759131">
    <property type="component" value="Unassembled WGS sequence"/>
</dbReference>
<dbReference type="EMBL" id="OC907850">
    <property type="protein sequence ID" value="CAD7650678.1"/>
    <property type="molecule type" value="Genomic_DNA"/>
</dbReference>
<accession>A0A7R9LZ97</accession>
<protein>
    <submittedName>
        <fullName evidence="2">Uncharacterized protein</fullName>
    </submittedName>
</protein>
<evidence type="ECO:0000313" key="3">
    <source>
        <dbReference type="Proteomes" id="UP000759131"/>
    </source>
</evidence>
<keyword evidence="3" id="KW-1185">Reference proteome</keyword>
<feature type="region of interest" description="Disordered" evidence="1">
    <location>
        <begin position="55"/>
        <end position="103"/>
    </location>
</feature>
<gene>
    <name evidence="2" type="ORF">OSB1V03_LOCUS22974</name>
</gene>